<dbReference type="InterPro" id="IPR035926">
    <property type="entry name" value="NusB-like_sf"/>
</dbReference>
<sequence length="326" mass="38258">MNVIDKFFKRMISRRLLRVKVLQILYAYYKNQDRTIAKAEKELFFSVGKAYDLYHYLLLLIVDVAFVSEKKIENSRGKIIPSHEDLNPNTRFINNSVIRQLADNIQLNSYSNSHTVNWSDQEDYVRILHDKLINSDLYHEYMALPESTYASDKKFVEKFFTHIIAADEDFYSLMEEKSIYWNDEIEFIISMVVRTIKGFSQTDDTYTSLMSLYKDRDDEDFVKTLLRKAIINHTDHMELIKANTKNWDLERIAYMDILIMELALTEIKEFTSVPVKVSFNEYLEIAKFYSTANSSNFINGILDKMVQELKSNGTVKKVGRGLIEGK</sequence>
<evidence type="ECO:0000256" key="3">
    <source>
        <dbReference type="ARBA" id="ARBA00022884"/>
    </source>
</evidence>
<dbReference type="SUPFAM" id="SSF48013">
    <property type="entry name" value="NusB-like"/>
    <property type="match status" value="1"/>
</dbReference>
<dbReference type="NCBIfam" id="TIGR01951">
    <property type="entry name" value="nusB"/>
    <property type="match status" value="1"/>
</dbReference>
<protein>
    <submittedName>
        <fullName evidence="7">Transcription antitermination factor NusB</fullName>
    </submittedName>
</protein>
<accession>A0A2N3HZ48</accession>
<evidence type="ECO:0000313" key="7">
    <source>
        <dbReference type="EMBL" id="PKQ63340.1"/>
    </source>
</evidence>
<name>A0A2N3HZ48_9BACT</name>
<feature type="domain" description="NusB/RsmB/TIM44" evidence="6">
    <location>
        <begin position="215"/>
        <end position="306"/>
    </location>
</feature>
<keyword evidence="4" id="KW-0805">Transcription regulation</keyword>
<dbReference type="Pfam" id="PF01029">
    <property type="entry name" value="NusB"/>
    <property type="match status" value="1"/>
</dbReference>
<dbReference type="AlphaFoldDB" id="A0A2N3HZ48"/>
<organism evidence="7 8">
    <name type="scientific">Labilibaculum manganireducens</name>
    <dbReference type="NCBI Taxonomy" id="1940525"/>
    <lineage>
        <taxon>Bacteria</taxon>
        <taxon>Pseudomonadati</taxon>
        <taxon>Bacteroidota</taxon>
        <taxon>Bacteroidia</taxon>
        <taxon>Marinilabiliales</taxon>
        <taxon>Marinifilaceae</taxon>
        <taxon>Labilibaculum</taxon>
    </lineage>
</organism>
<dbReference type="GO" id="GO:0006353">
    <property type="term" value="P:DNA-templated transcription termination"/>
    <property type="evidence" value="ECO:0007669"/>
    <property type="project" value="InterPro"/>
</dbReference>
<evidence type="ECO:0000259" key="6">
    <source>
        <dbReference type="Pfam" id="PF01029"/>
    </source>
</evidence>
<dbReference type="GO" id="GO:0003723">
    <property type="term" value="F:RNA binding"/>
    <property type="evidence" value="ECO:0007669"/>
    <property type="project" value="UniProtKB-KW"/>
</dbReference>
<keyword evidence="3" id="KW-0694">RNA-binding</keyword>
<gene>
    <name evidence="7" type="ORF">BZG01_16080</name>
</gene>
<evidence type="ECO:0000256" key="2">
    <source>
        <dbReference type="ARBA" id="ARBA00022814"/>
    </source>
</evidence>
<evidence type="ECO:0000256" key="1">
    <source>
        <dbReference type="ARBA" id="ARBA00005952"/>
    </source>
</evidence>
<keyword evidence="5" id="KW-0804">Transcription</keyword>
<dbReference type="GO" id="GO:0031564">
    <property type="term" value="P:transcription antitermination"/>
    <property type="evidence" value="ECO:0007669"/>
    <property type="project" value="UniProtKB-KW"/>
</dbReference>
<dbReference type="Proteomes" id="UP000233618">
    <property type="component" value="Unassembled WGS sequence"/>
</dbReference>
<keyword evidence="8" id="KW-1185">Reference proteome</keyword>
<evidence type="ECO:0000256" key="5">
    <source>
        <dbReference type="ARBA" id="ARBA00023163"/>
    </source>
</evidence>
<dbReference type="GO" id="GO:0005829">
    <property type="term" value="C:cytosol"/>
    <property type="evidence" value="ECO:0007669"/>
    <property type="project" value="TreeGrafter"/>
</dbReference>
<keyword evidence="2" id="KW-0889">Transcription antitermination</keyword>
<dbReference type="InterPro" id="IPR006027">
    <property type="entry name" value="NusB_RsmB_TIM44"/>
</dbReference>
<dbReference type="PANTHER" id="PTHR11078">
    <property type="entry name" value="N UTILIZATION SUBSTANCE PROTEIN B-RELATED"/>
    <property type="match status" value="1"/>
</dbReference>
<dbReference type="PANTHER" id="PTHR11078:SF3">
    <property type="entry name" value="ANTITERMINATION NUSB DOMAIN-CONTAINING PROTEIN"/>
    <property type="match status" value="1"/>
</dbReference>
<dbReference type="Gene3D" id="1.10.940.10">
    <property type="entry name" value="NusB-like"/>
    <property type="match status" value="1"/>
</dbReference>
<evidence type="ECO:0000313" key="8">
    <source>
        <dbReference type="Proteomes" id="UP000233618"/>
    </source>
</evidence>
<comment type="similarity">
    <text evidence="1">Belongs to the NusB family.</text>
</comment>
<dbReference type="InterPro" id="IPR011605">
    <property type="entry name" value="NusB_fam"/>
</dbReference>
<dbReference type="EMBL" id="MVDE01000029">
    <property type="protein sequence ID" value="PKQ63340.1"/>
    <property type="molecule type" value="Genomic_DNA"/>
</dbReference>
<proteinExistence type="inferred from homology"/>
<reference evidence="7 8" key="1">
    <citation type="journal article" date="2017" name="Front. Microbiol.">
        <title>Labilibaculum manganireducens gen. nov., sp. nov. and Labilibaculum filiforme sp. nov., Novel Bacteroidetes Isolated from Subsurface Sediments of the Baltic Sea.</title>
        <authorList>
            <person name="Vandieken V."/>
            <person name="Marshall I.P."/>
            <person name="Niemann H."/>
            <person name="Engelen B."/>
            <person name="Cypionka H."/>
        </authorList>
    </citation>
    <scope>NUCLEOTIDE SEQUENCE [LARGE SCALE GENOMIC DNA]</scope>
    <source>
        <strain evidence="7 8">59.10-2M</strain>
    </source>
</reference>
<comment type="caution">
    <text evidence="7">The sequence shown here is derived from an EMBL/GenBank/DDBJ whole genome shotgun (WGS) entry which is preliminary data.</text>
</comment>
<evidence type="ECO:0000256" key="4">
    <source>
        <dbReference type="ARBA" id="ARBA00023015"/>
    </source>
</evidence>